<evidence type="ECO:0000313" key="2">
    <source>
        <dbReference type="EMBL" id="CAL5133392.1"/>
    </source>
</evidence>
<reference evidence="2" key="1">
    <citation type="submission" date="2024-06" db="EMBL/GenBank/DDBJ databases">
        <authorList>
            <person name="Liu X."/>
            <person name="Lenzi L."/>
            <person name="Haldenby T S."/>
            <person name="Uol C."/>
        </authorList>
    </citation>
    <scope>NUCLEOTIDE SEQUENCE</scope>
</reference>
<evidence type="ECO:0000313" key="3">
    <source>
        <dbReference type="Proteomes" id="UP001497525"/>
    </source>
</evidence>
<feature type="compositionally biased region" description="Polar residues" evidence="1">
    <location>
        <begin position="177"/>
        <end position="192"/>
    </location>
</feature>
<evidence type="ECO:0000256" key="1">
    <source>
        <dbReference type="SAM" id="MobiDB-lite"/>
    </source>
</evidence>
<feature type="region of interest" description="Disordered" evidence="1">
    <location>
        <begin position="310"/>
        <end position="329"/>
    </location>
</feature>
<feature type="compositionally biased region" description="Pro residues" evidence="1">
    <location>
        <begin position="239"/>
        <end position="249"/>
    </location>
</feature>
<dbReference type="EMBL" id="CAXLJL010000156">
    <property type="protein sequence ID" value="CAL5133392.1"/>
    <property type="molecule type" value="Genomic_DNA"/>
</dbReference>
<feature type="region of interest" description="Disordered" evidence="1">
    <location>
        <begin position="344"/>
        <end position="363"/>
    </location>
</feature>
<feature type="compositionally biased region" description="Low complexity" evidence="1">
    <location>
        <begin position="320"/>
        <end position="329"/>
    </location>
</feature>
<dbReference type="Proteomes" id="UP001497525">
    <property type="component" value="Unassembled WGS sequence"/>
</dbReference>
<protein>
    <submittedName>
        <fullName evidence="2">Uncharacterized protein</fullName>
    </submittedName>
</protein>
<feature type="compositionally biased region" description="Low complexity" evidence="1">
    <location>
        <begin position="163"/>
        <end position="176"/>
    </location>
</feature>
<proteinExistence type="predicted"/>
<feature type="region of interest" description="Disordered" evidence="1">
    <location>
        <begin position="61"/>
        <end position="143"/>
    </location>
</feature>
<feature type="compositionally biased region" description="Polar residues" evidence="1">
    <location>
        <begin position="86"/>
        <end position="109"/>
    </location>
</feature>
<gene>
    <name evidence="2" type="ORF">CDAUBV1_LOCUS6639</name>
</gene>
<comment type="caution">
    <text evidence="2">The sequence shown here is derived from an EMBL/GenBank/DDBJ whole genome shotgun (WGS) entry which is preliminary data.</text>
</comment>
<feature type="compositionally biased region" description="Low complexity" evidence="1">
    <location>
        <begin position="210"/>
        <end position="225"/>
    </location>
</feature>
<feature type="compositionally biased region" description="Polar residues" evidence="1">
    <location>
        <begin position="258"/>
        <end position="267"/>
    </location>
</feature>
<feature type="region of interest" description="Disordered" evidence="1">
    <location>
        <begin position="208"/>
        <end position="283"/>
    </location>
</feature>
<dbReference type="AlphaFoldDB" id="A0AAV2T7A8"/>
<sequence>MPPIFTRYRTSIETNIFLLPFRIAEALVVSQESCLNTSNGLQHLEDEGRCAEPSAVINGLKANASGLPDNSGTSDPALEENDRLTESNAPNPMESCTSSPSSGTTISVRTLSPKSPSTSPPLPESSPTSVQVLGRGNHTQPPQMQQGLLYSLLVGGDGGINHPRSPLQNLSPLLNPTRNGSPSLSNSTSKMSVSPAELLTDRQIDGEKLFPPASFSSSSSGSHHSNGAHESYDSHFNPPSYPRIAPPSSPNFRHRANSLGSKASNNRPYIRPHAASVGTSSDYYSSVKARLQNRRQMEASHLDHRLRTDVRYRGYSKSQENNSSSTISSETSLLNLSISNFQLTSNGSSGTSSPRTVQQSLSAQPRLVNAGPSVCSSFNSSGYCSAGAHRSPLLSSASADSGLDEPIDLTGCPFITFSNHKMNAAQTFPVEVARNGDSDLQTVQLAKKTARPVQARVTEWLRQATEFVALAVPVINKMKVLQPTSNGTNGHISDVDLWVTVLSKCWHRLLALSMAEHALDVVIVEDRSPFEEAVGALETDQLSLPWILLPDVQKYGVSAVSAKSRRPGRKFANNLLQLLSEIRQAGLNAHEFYLLRHVVLLTADEPAAISSLGLNVIRASRSMDVDANSGKLACMILKNSCDTSANVHNSAGANGQTNAVSFDLACLVCGLKQLGHLCPYRMANLFCTHLRSASSLSKPYLLELHKRFLTAQCELKSISMLQPVGENFSESRANDLPQDQASILEQLFDSS</sequence>
<organism evidence="2 3">
    <name type="scientific">Calicophoron daubneyi</name>
    <name type="common">Rumen fluke</name>
    <name type="synonym">Paramphistomum daubneyi</name>
    <dbReference type="NCBI Taxonomy" id="300641"/>
    <lineage>
        <taxon>Eukaryota</taxon>
        <taxon>Metazoa</taxon>
        <taxon>Spiralia</taxon>
        <taxon>Lophotrochozoa</taxon>
        <taxon>Platyhelminthes</taxon>
        <taxon>Trematoda</taxon>
        <taxon>Digenea</taxon>
        <taxon>Plagiorchiida</taxon>
        <taxon>Pronocephalata</taxon>
        <taxon>Paramphistomoidea</taxon>
        <taxon>Paramphistomidae</taxon>
        <taxon>Calicophoron</taxon>
    </lineage>
</organism>
<feature type="region of interest" description="Disordered" evidence="1">
    <location>
        <begin position="160"/>
        <end position="195"/>
    </location>
</feature>
<name>A0AAV2T7A8_CALDB</name>
<accession>A0AAV2T7A8</accession>